<dbReference type="Proteomes" id="UP000464787">
    <property type="component" value="Chromosome"/>
</dbReference>
<keyword evidence="2" id="KW-0175">Coiled coil</keyword>
<evidence type="ECO:0000313" key="5">
    <source>
        <dbReference type="EMBL" id="QHI99769.1"/>
    </source>
</evidence>
<accession>A0A857J9P9</accession>
<proteinExistence type="inferred from homology"/>
<evidence type="ECO:0000256" key="2">
    <source>
        <dbReference type="SAM" id="Coils"/>
    </source>
</evidence>
<dbReference type="AlphaFoldDB" id="A0A857J9P9"/>
<reference evidence="5 6" key="1">
    <citation type="submission" date="2020-01" db="EMBL/GenBank/DDBJ databases">
        <title>Genome sequencing of strain KACC 21265.</title>
        <authorList>
            <person name="Heo J."/>
            <person name="Kim S.-J."/>
            <person name="Kim J.-S."/>
            <person name="Hong S.-B."/>
            <person name="Kwon S.-W."/>
        </authorList>
    </citation>
    <scope>NUCLEOTIDE SEQUENCE [LARGE SCALE GENOMIC DNA]</scope>
    <source>
        <strain evidence="5 6">KACC 21265</strain>
    </source>
</reference>
<evidence type="ECO:0000256" key="1">
    <source>
        <dbReference type="ARBA" id="ARBA00007613"/>
    </source>
</evidence>
<dbReference type="PANTHER" id="PTHR30203:SF24">
    <property type="entry name" value="BLR4935 PROTEIN"/>
    <property type="match status" value="1"/>
</dbReference>
<keyword evidence="4" id="KW-0732">Signal</keyword>
<feature type="chain" id="PRO_5032285107" evidence="4">
    <location>
        <begin position="27"/>
        <end position="473"/>
    </location>
</feature>
<name>A0A857J9P9_9BURK</name>
<dbReference type="PROSITE" id="PS51257">
    <property type="entry name" value="PROKAR_LIPOPROTEIN"/>
    <property type="match status" value="1"/>
</dbReference>
<dbReference type="KEGG" id="xyk:GT347_18360"/>
<feature type="coiled-coil region" evidence="2">
    <location>
        <begin position="360"/>
        <end position="387"/>
    </location>
</feature>
<dbReference type="Pfam" id="PF02321">
    <property type="entry name" value="OEP"/>
    <property type="match status" value="1"/>
</dbReference>
<dbReference type="InterPro" id="IPR003423">
    <property type="entry name" value="OMP_efflux"/>
</dbReference>
<comment type="similarity">
    <text evidence="1">Belongs to the outer membrane factor (OMF) (TC 1.B.17) family.</text>
</comment>
<dbReference type="RefSeq" id="WP_160553580.1">
    <property type="nucleotide sequence ID" value="NZ_CP047650.1"/>
</dbReference>
<evidence type="ECO:0000313" key="6">
    <source>
        <dbReference type="Proteomes" id="UP000464787"/>
    </source>
</evidence>
<feature type="region of interest" description="Disordered" evidence="3">
    <location>
        <begin position="29"/>
        <end position="51"/>
    </location>
</feature>
<gene>
    <name evidence="5" type="ORF">GT347_18360</name>
</gene>
<organism evidence="5 6">
    <name type="scientific">Xylophilus rhododendri</name>
    <dbReference type="NCBI Taxonomy" id="2697032"/>
    <lineage>
        <taxon>Bacteria</taxon>
        <taxon>Pseudomonadati</taxon>
        <taxon>Pseudomonadota</taxon>
        <taxon>Betaproteobacteria</taxon>
        <taxon>Burkholderiales</taxon>
        <taxon>Xylophilus</taxon>
    </lineage>
</organism>
<feature type="signal peptide" evidence="4">
    <location>
        <begin position="1"/>
        <end position="26"/>
    </location>
</feature>
<dbReference type="Gene3D" id="1.20.1600.10">
    <property type="entry name" value="Outer membrane efflux proteins (OEP)"/>
    <property type="match status" value="1"/>
</dbReference>
<keyword evidence="6" id="KW-1185">Reference proteome</keyword>
<dbReference type="EMBL" id="CP047650">
    <property type="protein sequence ID" value="QHI99769.1"/>
    <property type="molecule type" value="Genomic_DNA"/>
</dbReference>
<dbReference type="PANTHER" id="PTHR30203">
    <property type="entry name" value="OUTER MEMBRANE CATION EFFLUX PROTEIN"/>
    <property type="match status" value="1"/>
</dbReference>
<evidence type="ECO:0000256" key="4">
    <source>
        <dbReference type="SAM" id="SignalP"/>
    </source>
</evidence>
<evidence type="ECO:0000256" key="3">
    <source>
        <dbReference type="SAM" id="MobiDB-lite"/>
    </source>
</evidence>
<dbReference type="GO" id="GO:0015562">
    <property type="term" value="F:efflux transmembrane transporter activity"/>
    <property type="evidence" value="ECO:0007669"/>
    <property type="project" value="InterPro"/>
</dbReference>
<dbReference type="InterPro" id="IPR010131">
    <property type="entry name" value="MdtP/NodT-like"/>
</dbReference>
<protein>
    <submittedName>
        <fullName evidence="5">TolC family protein</fullName>
    </submittedName>
</protein>
<dbReference type="SUPFAM" id="SSF56954">
    <property type="entry name" value="Outer membrane efflux proteins (OEP)"/>
    <property type="match status" value="1"/>
</dbReference>
<sequence>MPTAPFRALSAAALLAAGCLVQPAAAQPAAPSTPARAGQAPRTGTDASPLNLPAAAASGAAVTASLAGGPPLNLQQLTDAVILNNPGLLSAQRSRNTAAAAISSASAFPNPRLEYSAGNQSARQVGGVGGSLTTYGISQTIENPWLREARIDAARSGERASGFQVGVARNELVAQVRLRAYDLLLRQAEAAAAAEAASLLEQVNTRVRARVDSGESPRYELIKADAETINARSLQQTALLQAQQAGLTLNRLAAGALPPQWSLDAQLSDAPPVQPDLMLLRESMLARNPELQVLRAEVDRARSQLDLAEAGRLPHVELKLSQSREPDIKQNMLGVTVQIPLFDRRSGPIAEAGSELERARGRLDGRQAELEQQLQSAERALEMSRLRVQALSQGAVRDAEAALRVADAAWRFGERGILDVLDAQRVLRSVRADLLTARFQVQAARTELDFLSGRWADEMTALPSAALQRGGLQ</sequence>